<dbReference type="Gene3D" id="1.10.630.10">
    <property type="entry name" value="Cytochrome P450"/>
    <property type="match status" value="1"/>
</dbReference>
<dbReference type="PRINTS" id="PR00463">
    <property type="entry name" value="EP450I"/>
</dbReference>
<evidence type="ECO:0000256" key="2">
    <source>
        <dbReference type="ARBA" id="ARBA00004167"/>
    </source>
</evidence>
<proteinExistence type="inferred from homology"/>
<evidence type="ECO:0000313" key="13">
    <source>
        <dbReference type="Proteomes" id="UP000653305"/>
    </source>
</evidence>
<keyword evidence="6 10" id="KW-0560">Oxidoreductase</keyword>
<evidence type="ECO:0000256" key="6">
    <source>
        <dbReference type="ARBA" id="ARBA00023002"/>
    </source>
</evidence>
<feature type="binding site" description="axial binding residue" evidence="9">
    <location>
        <position position="431"/>
    </location>
    <ligand>
        <name>heme</name>
        <dbReference type="ChEBI" id="CHEBI:30413"/>
    </ligand>
    <ligandPart>
        <name>Fe</name>
        <dbReference type="ChEBI" id="CHEBI:18248"/>
    </ligandPart>
</feature>
<reference evidence="12" key="1">
    <citation type="submission" date="2020-07" db="EMBL/GenBank/DDBJ databases">
        <title>Ethylene signaling mediates host invasion by parasitic plants.</title>
        <authorList>
            <person name="Yoshida S."/>
        </authorList>
    </citation>
    <scope>NUCLEOTIDE SEQUENCE</scope>
    <source>
        <strain evidence="12">Okayama</strain>
    </source>
</reference>
<gene>
    <name evidence="12" type="ORF">PHJA_000129700</name>
</gene>
<comment type="subcellular location">
    <subcellularLocation>
        <location evidence="2">Membrane</location>
        <topology evidence="2">Single-pass membrane protein</topology>
    </subcellularLocation>
</comment>
<keyword evidence="4 9" id="KW-0349">Heme</keyword>
<dbReference type="CDD" id="cd11072">
    <property type="entry name" value="CYP71-like"/>
    <property type="match status" value="1"/>
</dbReference>
<keyword evidence="5 9" id="KW-0479">Metal-binding</keyword>
<dbReference type="OrthoDB" id="1470350at2759"/>
<evidence type="ECO:0000256" key="10">
    <source>
        <dbReference type="RuleBase" id="RU000461"/>
    </source>
</evidence>
<evidence type="ECO:0000256" key="4">
    <source>
        <dbReference type="ARBA" id="ARBA00022617"/>
    </source>
</evidence>
<dbReference type="PANTHER" id="PTHR47955:SF15">
    <property type="entry name" value="CYTOCHROME P450 71A2-LIKE"/>
    <property type="match status" value="1"/>
</dbReference>
<dbReference type="PRINTS" id="PR00385">
    <property type="entry name" value="P450"/>
</dbReference>
<dbReference type="GO" id="GO:0005506">
    <property type="term" value="F:iron ion binding"/>
    <property type="evidence" value="ECO:0007669"/>
    <property type="project" value="InterPro"/>
</dbReference>
<keyword evidence="7 9" id="KW-0408">Iron</keyword>
<evidence type="ECO:0000256" key="5">
    <source>
        <dbReference type="ARBA" id="ARBA00022723"/>
    </source>
</evidence>
<dbReference type="Proteomes" id="UP000653305">
    <property type="component" value="Unassembled WGS sequence"/>
</dbReference>
<evidence type="ECO:0000256" key="11">
    <source>
        <dbReference type="SAM" id="SignalP"/>
    </source>
</evidence>
<accession>A0A830B5I4</accession>
<dbReference type="AlphaFoldDB" id="A0A830B5I4"/>
<name>A0A830B5I4_9LAMI</name>
<dbReference type="InterPro" id="IPR036396">
    <property type="entry name" value="Cyt_P450_sf"/>
</dbReference>
<feature type="signal peptide" evidence="11">
    <location>
        <begin position="1"/>
        <end position="17"/>
    </location>
</feature>
<protein>
    <submittedName>
        <fullName evidence="12">Cytochrome p450 71a8</fullName>
    </submittedName>
</protein>
<dbReference type="EMBL" id="BMAC01000013">
    <property type="protein sequence ID" value="GFP79863.1"/>
    <property type="molecule type" value="Genomic_DNA"/>
</dbReference>
<comment type="caution">
    <text evidence="12">The sequence shown here is derived from an EMBL/GenBank/DDBJ whole genome shotgun (WGS) entry which is preliminary data.</text>
</comment>
<evidence type="ECO:0000256" key="9">
    <source>
        <dbReference type="PIRSR" id="PIRSR602401-1"/>
    </source>
</evidence>
<dbReference type="InterPro" id="IPR002401">
    <property type="entry name" value="Cyt_P450_E_grp-I"/>
</dbReference>
<dbReference type="PANTHER" id="PTHR47955">
    <property type="entry name" value="CYTOCHROME P450 FAMILY 71 PROTEIN"/>
    <property type="match status" value="1"/>
</dbReference>
<dbReference type="GO" id="GO:0016705">
    <property type="term" value="F:oxidoreductase activity, acting on paired donors, with incorporation or reduction of molecular oxygen"/>
    <property type="evidence" value="ECO:0007669"/>
    <property type="project" value="InterPro"/>
</dbReference>
<comment type="similarity">
    <text evidence="3 10">Belongs to the cytochrome P450 family.</text>
</comment>
<evidence type="ECO:0000256" key="7">
    <source>
        <dbReference type="ARBA" id="ARBA00023004"/>
    </source>
</evidence>
<keyword evidence="8 10" id="KW-0503">Monooxygenase</keyword>
<evidence type="ECO:0000256" key="1">
    <source>
        <dbReference type="ARBA" id="ARBA00001971"/>
    </source>
</evidence>
<dbReference type="GO" id="GO:0020037">
    <property type="term" value="F:heme binding"/>
    <property type="evidence" value="ECO:0007669"/>
    <property type="project" value="InterPro"/>
</dbReference>
<evidence type="ECO:0000256" key="3">
    <source>
        <dbReference type="ARBA" id="ARBA00010617"/>
    </source>
</evidence>
<dbReference type="FunFam" id="1.10.630.10:FF:000011">
    <property type="entry name" value="Cytochrome P450 83B1"/>
    <property type="match status" value="1"/>
</dbReference>
<dbReference type="InterPro" id="IPR017972">
    <property type="entry name" value="Cyt_P450_CS"/>
</dbReference>
<sequence>MLLLITLPSLCFLLTRKWLHINLGNTKKQPPSPPKLPIFGNLHQLSPLTHRSLQSLGAKHGPLMLLRFGCKPVIVVQSADAASEIMKTHDLVFADKPQTSTARRLFYGGKDIAIAPYGECWRGLKSICVVHLLSNKRVRQFNFAREDETARLMRKIATNCDSPLNLSDLFESLTNNVFCRAAFGRKYGDKFLVLLREFLELLGSGGVREFIPWLRWVNYVNGFESRVERVAREVDDFLEMVIEEHMNGFDSGDEGRETFVNILLHVYKDDKLGVSIDRDSIKAVILDIFVGGTDTTSATLEWVMSELLRHPLVLKKLQQEVREILTDKHKQDITDDELGKMQYLKAVIRETLRLHPPIPLQGRVALEDVNVMGYNVTAGTMIIANAWAIGRDPSSWAEPEDFWPERFLRSLIDFKGLNFELIPFGAGRRGCPGTAFAMASVELVLANLVHKFEWELPKGVKLGDLDMMEQPGVTIHRKNPLFGVATKCY</sequence>
<evidence type="ECO:0000256" key="8">
    <source>
        <dbReference type="ARBA" id="ARBA00023033"/>
    </source>
</evidence>
<dbReference type="GO" id="GO:0016020">
    <property type="term" value="C:membrane"/>
    <property type="evidence" value="ECO:0007669"/>
    <property type="project" value="UniProtKB-SubCell"/>
</dbReference>
<comment type="cofactor">
    <cofactor evidence="1 9">
        <name>heme</name>
        <dbReference type="ChEBI" id="CHEBI:30413"/>
    </cofactor>
</comment>
<evidence type="ECO:0000313" key="12">
    <source>
        <dbReference type="EMBL" id="GFP79863.1"/>
    </source>
</evidence>
<dbReference type="InterPro" id="IPR001128">
    <property type="entry name" value="Cyt_P450"/>
</dbReference>
<dbReference type="Pfam" id="PF00067">
    <property type="entry name" value="p450"/>
    <property type="match status" value="1"/>
</dbReference>
<organism evidence="12 13">
    <name type="scientific">Phtheirospermum japonicum</name>
    <dbReference type="NCBI Taxonomy" id="374723"/>
    <lineage>
        <taxon>Eukaryota</taxon>
        <taxon>Viridiplantae</taxon>
        <taxon>Streptophyta</taxon>
        <taxon>Embryophyta</taxon>
        <taxon>Tracheophyta</taxon>
        <taxon>Spermatophyta</taxon>
        <taxon>Magnoliopsida</taxon>
        <taxon>eudicotyledons</taxon>
        <taxon>Gunneridae</taxon>
        <taxon>Pentapetalae</taxon>
        <taxon>asterids</taxon>
        <taxon>lamiids</taxon>
        <taxon>Lamiales</taxon>
        <taxon>Orobanchaceae</taxon>
        <taxon>Orobanchaceae incertae sedis</taxon>
        <taxon>Phtheirospermum</taxon>
    </lineage>
</organism>
<keyword evidence="11" id="KW-0732">Signal</keyword>
<dbReference type="PROSITE" id="PS00086">
    <property type="entry name" value="CYTOCHROME_P450"/>
    <property type="match status" value="1"/>
</dbReference>
<keyword evidence="13" id="KW-1185">Reference proteome</keyword>
<dbReference type="SUPFAM" id="SSF48264">
    <property type="entry name" value="Cytochrome P450"/>
    <property type="match status" value="1"/>
</dbReference>
<feature type="chain" id="PRO_5032340034" evidence="11">
    <location>
        <begin position="18"/>
        <end position="489"/>
    </location>
</feature>
<dbReference type="GO" id="GO:0004497">
    <property type="term" value="F:monooxygenase activity"/>
    <property type="evidence" value="ECO:0007669"/>
    <property type="project" value="UniProtKB-KW"/>
</dbReference>